<gene>
    <name evidence="3" type="ORF">KP509_37G026900</name>
</gene>
<feature type="compositionally biased region" description="Basic and acidic residues" evidence="1">
    <location>
        <begin position="8"/>
        <end position="24"/>
    </location>
</feature>
<dbReference type="OMA" id="NMISISA"/>
<keyword evidence="4" id="KW-1185">Reference proteome</keyword>
<sequence length="152" mass="16858">MNGSSSKSSKDSKESNSSTSEEKKPLRKAIASITLSFPITSLDEEEVDSISLSNIWILDNGASKHITPPKNLFSSMTSSNPNKLVTFANNQSFLDKGIGTVSLDTRSDINYLLCDVLYVLEIVKNMISISAFLKEDLKVIFEDIKCIVRYRV</sequence>
<evidence type="ECO:0000313" key="4">
    <source>
        <dbReference type="Proteomes" id="UP000825935"/>
    </source>
</evidence>
<evidence type="ECO:0000259" key="2">
    <source>
        <dbReference type="Pfam" id="PF22936"/>
    </source>
</evidence>
<dbReference type="EMBL" id="CM035442">
    <property type="protein sequence ID" value="KAH7279628.1"/>
    <property type="molecule type" value="Genomic_DNA"/>
</dbReference>
<evidence type="ECO:0000256" key="1">
    <source>
        <dbReference type="SAM" id="MobiDB-lite"/>
    </source>
</evidence>
<reference evidence="3" key="1">
    <citation type="submission" date="2021-08" db="EMBL/GenBank/DDBJ databases">
        <title>WGS assembly of Ceratopteris richardii.</title>
        <authorList>
            <person name="Marchant D.B."/>
            <person name="Chen G."/>
            <person name="Jenkins J."/>
            <person name="Shu S."/>
            <person name="Leebens-Mack J."/>
            <person name="Grimwood J."/>
            <person name="Schmutz J."/>
            <person name="Soltis P."/>
            <person name="Soltis D."/>
            <person name="Chen Z.-H."/>
        </authorList>
    </citation>
    <scope>NUCLEOTIDE SEQUENCE</scope>
    <source>
        <strain evidence="3">Whitten #5841</strain>
        <tissue evidence="3">Leaf</tissue>
    </source>
</reference>
<comment type="caution">
    <text evidence="3">The sequence shown here is derived from an EMBL/GenBank/DDBJ whole genome shotgun (WGS) entry which is preliminary data.</text>
</comment>
<accession>A0A8T2Q7L9</accession>
<organism evidence="3 4">
    <name type="scientific">Ceratopteris richardii</name>
    <name type="common">Triangle waterfern</name>
    <dbReference type="NCBI Taxonomy" id="49495"/>
    <lineage>
        <taxon>Eukaryota</taxon>
        <taxon>Viridiplantae</taxon>
        <taxon>Streptophyta</taxon>
        <taxon>Embryophyta</taxon>
        <taxon>Tracheophyta</taxon>
        <taxon>Polypodiopsida</taxon>
        <taxon>Polypodiidae</taxon>
        <taxon>Polypodiales</taxon>
        <taxon>Pteridineae</taxon>
        <taxon>Pteridaceae</taxon>
        <taxon>Parkerioideae</taxon>
        <taxon>Ceratopteris</taxon>
    </lineage>
</organism>
<dbReference type="Proteomes" id="UP000825935">
    <property type="component" value="Chromosome 37"/>
</dbReference>
<feature type="region of interest" description="Disordered" evidence="1">
    <location>
        <begin position="1"/>
        <end position="26"/>
    </location>
</feature>
<name>A0A8T2Q7L9_CERRI</name>
<proteinExistence type="predicted"/>
<dbReference type="AlphaFoldDB" id="A0A8T2Q7L9"/>
<dbReference type="OrthoDB" id="5723at2759"/>
<dbReference type="PANTHER" id="PTHR47592">
    <property type="entry name" value="PBF68 PROTEIN"/>
    <property type="match status" value="1"/>
</dbReference>
<dbReference type="PANTHER" id="PTHR47592:SF27">
    <property type="entry name" value="OS08G0421700 PROTEIN"/>
    <property type="match status" value="1"/>
</dbReference>
<dbReference type="Pfam" id="PF22936">
    <property type="entry name" value="Pol_BBD"/>
    <property type="match status" value="1"/>
</dbReference>
<protein>
    <recommendedName>
        <fullName evidence="2">Retrovirus-related Pol polyprotein from transposon TNT 1-94-like beta-barrel domain-containing protein</fullName>
    </recommendedName>
</protein>
<feature type="domain" description="Retrovirus-related Pol polyprotein from transposon TNT 1-94-like beta-barrel" evidence="2">
    <location>
        <begin position="56"/>
        <end position="135"/>
    </location>
</feature>
<dbReference type="InterPro" id="IPR054722">
    <property type="entry name" value="PolX-like_BBD"/>
</dbReference>
<evidence type="ECO:0000313" key="3">
    <source>
        <dbReference type="EMBL" id="KAH7279628.1"/>
    </source>
</evidence>